<dbReference type="OrthoDB" id="5366531at2759"/>
<evidence type="ECO:0008006" key="4">
    <source>
        <dbReference type="Google" id="ProtNLM"/>
    </source>
</evidence>
<evidence type="ECO:0000313" key="2">
    <source>
        <dbReference type="EMBL" id="KAF2179363.1"/>
    </source>
</evidence>
<dbReference type="EMBL" id="ML994667">
    <property type="protein sequence ID" value="KAF2179363.1"/>
    <property type="molecule type" value="Genomic_DNA"/>
</dbReference>
<reference evidence="2" key="1">
    <citation type="journal article" date="2020" name="Stud. Mycol.">
        <title>101 Dothideomycetes genomes: a test case for predicting lifestyles and emergence of pathogens.</title>
        <authorList>
            <person name="Haridas S."/>
            <person name="Albert R."/>
            <person name="Binder M."/>
            <person name="Bloem J."/>
            <person name="Labutti K."/>
            <person name="Salamov A."/>
            <person name="Andreopoulos B."/>
            <person name="Baker S."/>
            <person name="Barry K."/>
            <person name="Bills G."/>
            <person name="Bluhm B."/>
            <person name="Cannon C."/>
            <person name="Castanera R."/>
            <person name="Culley D."/>
            <person name="Daum C."/>
            <person name="Ezra D."/>
            <person name="Gonzalez J."/>
            <person name="Henrissat B."/>
            <person name="Kuo A."/>
            <person name="Liang C."/>
            <person name="Lipzen A."/>
            <person name="Lutzoni F."/>
            <person name="Magnuson J."/>
            <person name="Mondo S."/>
            <person name="Nolan M."/>
            <person name="Ohm R."/>
            <person name="Pangilinan J."/>
            <person name="Park H.-J."/>
            <person name="Ramirez L."/>
            <person name="Alfaro M."/>
            <person name="Sun H."/>
            <person name="Tritt A."/>
            <person name="Yoshinaga Y."/>
            <person name="Zwiers L.-H."/>
            <person name="Turgeon B."/>
            <person name="Goodwin S."/>
            <person name="Spatafora J."/>
            <person name="Crous P."/>
            <person name="Grigoriev I."/>
        </authorList>
    </citation>
    <scope>NUCLEOTIDE SEQUENCE</scope>
    <source>
        <strain evidence="2">CBS 207.26</strain>
    </source>
</reference>
<name>A0A6A6DK93_9PEZI</name>
<evidence type="ECO:0000256" key="1">
    <source>
        <dbReference type="SAM" id="MobiDB-lite"/>
    </source>
</evidence>
<gene>
    <name evidence="2" type="ORF">K469DRAFT_741595</name>
</gene>
<feature type="region of interest" description="Disordered" evidence="1">
    <location>
        <begin position="740"/>
        <end position="763"/>
    </location>
</feature>
<organism evidence="2 3">
    <name type="scientific">Zopfia rhizophila CBS 207.26</name>
    <dbReference type="NCBI Taxonomy" id="1314779"/>
    <lineage>
        <taxon>Eukaryota</taxon>
        <taxon>Fungi</taxon>
        <taxon>Dikarya</taxon>
        <taxon>Ascomycota</taxon>
        <taxon>Pezizomycotina</taxon>
        <taxon>Dothideomycetes</taxon>
        <taxon>Dothideomycetes incertae sedis</taxon>
        <taxon>Zopfiaceae</taxon>
        <taxon>Zopfia</taxon>
    </lineage>
</organism>
<dbReference type="Proteomes" id="UP000800200">
    <property type="component" value="Unassembled WGS sequence"/>
</dbReference>
<keyword evidence="3" id="KW-1185">Reference proteome</keyword>
<dbReference type="AlphaFoldDB" id="A0A6A6DK93"/>
<protein>
    <recommendedName>
        <fullName evidence="4">Pentatricopeptide repeat domain-containing protein</fullName>
    </recommendedName>
</protein>
<accession>A0A6A6DK93</accession>
<dbReference type="InterPro" id="IPR011990">
    <property type="entry name" value="TPR-like_helical_dom_sf"/>
</dbReference>
<proteinExistence type="predicted"/>
<evidence type="ECO:0000313" key="3">
    <source>
        <dbReference type="Proteomes" id="UP000800200"/>
    </source>
</evidence>
<sequence>MPTALDRLLASPSALRALRRLVNSPELPAIWIPALNGRHSTPSQRRGCSTSKKAESKAAWWSELLQYRERVYGRDGIRDVWLGMARRGFKLPTIGKDAEFLWGTLIKNREIITQVLDHATHLYKETGQFYPALYEKCMTFWLPRHPLKALQYHQMLVKRLRLRKLPLRELAQLAKTSLTDESLKMFKKIYTSSNERDIYDHIVPILIDKGQIALAREWHITCFDRRDFPSLSVESHPVVQLLTAENSSSTFSVPKTSHRYAKDADTIIKRFKFADVDRDPQTRIPKYNRILMRRLIAREIEPVRFDDPFCARLFATRAFPPASIIKGLSMVGVNEIGPEALRAMGLRTEPLREMSERFKELKEAGIAIRGCVFSLALEKYTMERNFTLVQSILESDQHPDVFQDSALQRKLLDYYLGQGDWAQAHRTLAVLTLFHNDPNTESWNLILQARVRQFNADHVTQVLQDMQANGVLLSGESLVSIRGLLRRRQRGRRPGASARGEFDDLRFVARTFMFILESGIGFIPPLAWREIIRRYGMMGRFKELRRLIFWLLYWYAIRSRTAFAELPKSVFLDHATAKMRRTYPHPDHYFNLPPWLSQQHPMHPLRQLFPPAWQQGLIVWGFKAGLLPNAALEQSMFSSPASKRHYRRRFLKSGVLSRQSWSVGLRTLVELRDAGLFVQSYTVAKALRMQLMVLFGRGKSNKRENRIMEDVNTISYGEYVKEVNAIWGQTLFREPECRRKRRSESMTDVKLESEQAKELWSKS</sequence>
<dbReference type="Gene3D" id="1.25.40.10">
    <property type="entry name" value="Tetratricopeptide repeat domain"/>
    <property type="match status" value="1"/>
</dbReference>